<evidence type="ECO:0000313" key="2">
    <source>
        <dbReference type="EMBL" id="CCE33766.1"/>
    </source>
</evidence>
<dbReference type="Proteomes" id="UP000016801">
    <property type="component" value="Unassembled WGS sequence"/>
</dbReference>
<gene>
    <name evidence="2" type="ORF">CPUR_07692</name>
</gene>
<dbReference type="HOGENOM" id="CLU_1740341_0_0_1"/>
<name>M1W4V8_CLAP2</name>
<keyword evidence="3" id="KW-1185">Reference proteome</keyword>
<feature type="region of interest" description="Disordered" evidence="1">
    <location>
        <begin position="1"/>
        <end position="25"/>
    </location>
</feature>
<reference evidence="2 3" key="1">
    <citation type="journal article" date="2013" name="PLoS Genet.">
        <title>Plant-symbiotic fungi as chemical engineers: Multi-genome analysis of the Clavicipitaceae reveals dynamics of alkaloid loci.</title>
        <authorList>
            <person name="Schardl C.L."/>
            <person name="Young C.A."/>
            <person name="Hesse U."/>
            <person name="Amyotte S.G."/>
            <person name="Andreeva K."/>
            <person name="Calie P.J."/>
            <person name="Fleetwood D.J."/>
            <person name="Haws D.C."/>
            <person name="Moore N."/>
            <person name="Oeser B."/>
            <person name="Panaccione D.G."/>
            <person name="Schweri K.K."/>
            <person name="Voisey C.R."/>
            <person name="Farman M.L."/>
            <person name="Jaromczyk J.W."/>
            <person name="Roe B.A."/>
            <person name="O'Sullivan D.M."/>
            <person name="Scott B."/>
            <person name="Tudzynski P."/>
            <person name="An Z."/>
            <person name="Arnaoudova E.G."/>
            <person name="Bullock C.T."/>
            <person name="Charlton N.D."/>
            <person name="Chen L."/>
            <person name="Cox M."/>
            <person name="Dinkins R.D."/>
            <person name="Florea S."/>
            <person name="Glenn A.E."/>
            <person name="Gordon A."/>
            <person name="Gueldener U."/>
            <person name="Harris D.R."/>
            <person name="Hollin W."/>
            <person name="Jaromczyk J."/>
            <person name="Johnson R.D."/>
            <person name="Khan A.K."/>
            <person name="Leistner E."/>
            <person name="Leuchtmann A."/>
            <person name="Li C."/>
            <person name="Liu J."/>
            <person name="Liu J."/>
            <person name="Liu M."/>
            <person name="Mace W."/>
            <person name="Machado C."/>
            <person name="Nagabhyru P."/>
            <person name="Pan J."/>
            <person name="Schmid J."/>
            <person name="Sugawara K."/>
            <person name="Steiner U."/>
            <person name="Takach J.E."/>
            <person name="Tanaka E."/>
            <person name="Webb J.S."/>
            <person name="Wilson E.V."/>
            <person name="Wiseman J.L."/>
            <person name="Yoshida R."/>
            <person name="Zeng Z."/>
        </authorList>
    </citation>
    <scope>NUCLEOTIDE SEQUENCE [LARGE SCALE GENOMIC DNA]</scope>
    <source>
        <strain evidence="2 3">20.1</strain>
    </source>
</reference>
<dbReference type="AlphaFoldDB" id="M1W4V8"/>
<evidence type="ECO:0000256" key="1">
    <source>
        <dbReference type="SAM" id="MobiDB-lite"/>
    </source>
</evidence>
<accession>M1W4V8</accession>
<dbReference type="STRING" id="1111077.M1W4V8"/>
<proteinExistence type="predicted"/>
<dbReference type="EMBL" id="CAGA01000065">
    <property type="protein sequence ID" value="CCE33766.1"/>
    <property type="molecule type" value="Genomic_DNA"/>
</dbReference>
<dbReference type="VEuPathDB" id="FungiDB:CPUR_07692"/>
<sequence length="150" mass="16838">MSIQHMSHEAWGVVNSDKPDSDGAAEPNLTYTRYFTVTNKFPDHSEIPRQVLHHTLMDKASAHMLSKDDACQEQSSNCFVSEERYSDEVFRGILPDTAAAGISTASTGQAKALMRIMLDLRIEEGDQPTVDFGAFRHNLRKFCAYPRLSE</sequence>
<dbReference type="PhylomeDB" id="M1W4V8"/>
<protein>
    <submittedName>
        <fullName evidence="2">Uncharacterized protein</fullName>
    </submittedName>
</protein>
<evidence type="ECO:0000313" key="3">
    <source>
        <dbReference type="Proteomes" id="UP000016801"/>
    </source>
</evidence>
<comment type="caution">
    <text evidence="2">The sequence shown here is derived from an EMBL/GenBank/DDBJ whole genome shotgun (WGS) entry which is preliminary data.</text>
</comment>
<organism evidence="2 3">
    <name type="scientific">Claviceps purpurea (strain 20.1)</name>
    <name type="common">Ergot fungus</name>
    <name type="synonym">Sphacelia segetum</name>
    <dbReference type="NCBI Taxonomy" id="1111077"/>
    <lineage>
        <taxon>Eukaryota</taxon>
        <taxon>Fungi</taxon>
        <taxon>Dikarya</taxon>
        <taxon>Ascomycota</taxon>
        <taxon>Pezizomycotina</taxon>
        <taxon>Sordariomycetes</taxon>
        <taxon>Hypocreomycetidae</taxon>
        <taxon>Hypocreales</taxon>
        <taxon>Clavicipitaceae</taxon>
        <taxon>Claviceps</taxon>
    </lineage>
</organism>